<sequence length="226" mass="24871">MMAQFWRIVQVVKRLTAGWEAPFTIYDLLLAYTAKLEANHDTTSSQSTEGLVTWFKQLRSTTASRRQAAPSADSATKVERLLEFSFKERSLFTIRTTADWDEEDDDVQYVGTSIASPAKEGEEEREEEESDEETPEKEMTVGSTPMKPTTGLSKREALAQLARKGREIKRKASPTSGSGVKNPKTVLKEPSSKSSSPKATVSEKAKTPQVVDADPISQAPPDGVEG</sequence>
<dbReference type="EMBL" id="CM042047">
    <property type="protein sequence ID" value="KAI3771293.1"/>
    <property type="molecule type" value="Genomic_DNA"/>
</dbReference>
<gene>
    <name evidence="1" type="ORF">L6452_02455</name>
</gene>
<reference evidence="2" key="1">
    <citation type="journal article" date="2022" name="Mol. Ecol. Resour.">
        <title>The genomes of chicory, endive, great burdock and yacon provide insights into Asteraceae palaeo-polyploidization history and plant inulin production.</title>
        <authorList>
            <person name="Fan W."/>
            <person name="Wang S."/>
            <person name="Wang H."/>
            <person name="Wang A."/>
            <person name="Jiang F."/>
            <person name="Liu H."/>
            <person name="Zhao H."/>
            <person name="Xu D."/>
            <person name="Zhang Y."/>
        </authorList>
    </citation>
    <scope>NUCLEOTIDE SEQUENCE [LARGE SCALE GENOMIC DNA]</scope>
    <source>
        <strain evidence="2">cv. Niubang</strain>
    </source>
</reference>
<dbReference type="Proteomes" id="UP001055879">
    <property type="component" value="Linkage Group LG01"/>
</dbReference>
<comment type="caution">
    <text evidence="1">The sequence shown here is derived from an EMBL/GenBank/DDBJ whole genome shotgun (WGS) entry which is preliminary data.</text>
</comment>
<evidence type="ECO:0000313" key="2">
    <source>
        <dbReference type="Proteomes" id="UP001055879"/>
    </source>
</evidence>
<evidence type="ECO:0000313" key="1">
    <source>
        <dbReference type="EMBL" id="KAI3771293.1"/>
    </source>
</evidence>
<accession>A0ACB9FIW9</accession>
<keyword evidence="2" id="KW-1185">Reference proteome</keyword>
<name>A0ACB9FIW9_ARCLA</name>
<organism evidence="1 2">
    <name type="scientific">Arctium lappa</name>
    <name type="common">Greater burdock</name>
    <name type="synonym">Lappa major</name>
    <dbReference type="NCBI Taxonomy" id="4217"/>
    <lineage>
        <taxon>Eukaryota</taxon>
        <taxon>Viridiplantae</taxon>
        <taxon>Streptophyta</taxon>
        <taxon>Embryophyta</taxon>
        <taxon>Tracheophyta</taxon>
        <taxon>Spermatophyta</taxon>
        <taxon>Magnoliopsida</taxon>
        <taxon>eudicotyledons</taxon>
        <taxon>Gunneridae</taxon>
        <taxon>Pentapetalae</taxon>
        <taxon>asterids</taxon>
        <taxon>campanulids</taxon>
        <taxon>Asterales</taxon>
        <taxon>Asteraceae</taxon>
        <taxon>Carduoideae</taxon>
        <taxon>Cardueae</taxon>
        <taxon>Arctiinae</taxon>
        <taxon>Arctium</taxon>
    </lineage>
</organism>
<proteinExistence type="predicted"/>
<reference evidence="1 2" key="2">
    <citation type="journal article" date="2022" name="Mol. Ecol. Resour.">
        <title>The genomes of chicory, endive, great burdock and yacon provide insights into Asteraceae paleo-polyploidization history and plant inulin production.</title>
        <authorList>
            <person name="Fan W."/>
            <person name="Wang S."/>
            <person name="Wang H."/>
            <person name="Wang A."/>
            <person name="Jiang F."/>
            <person name="Liu H."/>
            <person name="Zhao H."/>
            <person name="Xu D."/>
            <person name="Zhang Y."/>
        </authorList>
    </citation>
    <scope>NUCLEOTIDE SEQUENCE [LARGE SCALE GENOMIC DNA]</scope>
    <source>
        <strain evidence="2">cv. Niubang</strain>
    </source>
</reference>
<protein>
    <submittedName>
        <fullName evidence="1">Uncharacterized protein</fullName>
    </submittedName>
</protein>